<keyword evidence="3" id="KW-0520">NAD</keyword>
<keyword evidence="5" id="KW-0496">Mitochondrion</keyword>
<dbReference type="InterPro" id="IPR037232">
    <property type="entry name" value="NADH_quin_OxRdtase_su_C/D-like"/>
</dbReference>
<dbReference type="SUPFAM" id="SSF143243">
    <property type="entry name" value="Nqo5-like"/>
    <property type="match status" value="1"/>
</dbReference>
<dbReference type="Pfam" id="PF00329">
    <property type="entry name" value="Complex1_30kDa"/>
    <property type="match status" value="1"/>
</dbReference>
<gene>
    <name evidence="5" type="primary">nad9</name>
</gene>
<dbReference type="InterPro" id="IPR020396">
    <property type="entry name" value="NADH_UbQ_OxRdtase_CS"/>
</dbReference>
<dbReference type="GO" id="GO:0008137">
    <property type="term" value="F:NADH dehydrogenase (ubiquinone) activity"/>
    <property type="evidence" value="ECO:0007669"/>
    <property type="project" value="InterPro"/>
</dbReference>
<evidence type="ECO:0000256" key="3">
    <source>
        <dbReference type="RuleBase" id="RU003456"/>
    </source>
</evidence>
<geneLocation type="mitochondrion" evidence="5"/>
<comment type="similarity">
    <text evidence="1 3">Belongs to the complex I 30 kDa subunit family.</text>
</comment>
<evidence type="ECO:0000256" key="1">
    <source>
        <dbReference type="ARBA" id="ARBA00007569"/>
    </source>
</evidence>
<evidence type="ECO:0000256" key="2">
    <source>
        <dbReference type="ARBA" id="ARBA00022448"/>
    </source>
</evidence>
<dbReference type="PROSITE" id="PS00542">
    <property type="entry name" value="COMPLEX1_30K"/>
    <property type="match status" value="1"/>
</dbReference>
<evidence type="ECO:0000313" key="5">
    <source>
        <dbReference type="EMBL" id="AXJ93358.1"/>
    </source>
</evidence>
<keyword evidence="2 3" id="KW-0813">Transport</keyword>
<organism evidence="5">
    <name type="scientific">Uronema marinum</name>
    <name type="common">Marine ciliate</name>
    <dbReference type="NCBI Taxonomy" id="35107"/>
    <lineage>
        <taxon>Eukaryota</taxon>
        <taxon>Sar</taxon>
        <taxon>Alveolata</taxon>
        <taxon>Ciliophora</taxon>
        <taxon>Intramacronucleata</taxon>
        <taxon>Oligohymenophorea</taxon>
        <taxon>Scuticociliatia</taxon>
        <taxon>Philasterida</taxon>
        <taxon>Uronematidae</taxon>
        <taxon>Uronema</taxon>
    </lineage>
</organism>
<name>A0A345WJW5_UROMR</name>
<feature type="domain" description="NADH:ubiquinone oxidoreductase 30kDa subunit" evidence="4">
    <location>
        <begin position="48"/>
        <end position="169"/>
    </location>
</feature>
<dbReference type="Gene3D" id="3.30.460.80">
    <property type="entry name" value="NADH:ubiquinone oxidoreductase, 30kDa subunit"/>
    <property type="match status" value="1"/>
</dbReference>
<protein>
    <submittedName>
        <fullName evidence="5">NADH dehydrogenase subunit 9</fullName>
    </submittedName>
</protein>
<dbReference type="InterPro" id="IPR001268">
    <property type="entry name" value="NADH_UbQ_OxRdtase_30kDa_su"/>
</dbReference>
<dbReference type="AlphaFoldDB" id="A0A345WJW5"/>
<reference evidence="5" key="2">
    <citation type="journal article" date="2018" name="Mitochondrial DNA Part B Resour">
        <title>Uronema marinum mitochondrion, complete genome.</title>
        <authorList>
            <person name="Li R."/>
            <person name="Gao Y."/>
            <person name="Hou Y."/>
            <person name="Ye S."/>
            <person name="Wang L."/>
            <person name="Sun J."/>
            <person name="Li Q."/>
        </authorList>
    </citation>
    <scope>NUCLEOTIDE SEQUENCE</scope>
</reference>
<sequence length="192" mass="23391">MYKKYVFPLQIFLILEKSNILFWNSKSLTPNSYVCLLSYKWFYTLNLILRNELFLNSSFLVENTAIDTRFMNNVNNKLNLFFNNNKLLNCYIYYFLNLKLRLIFLINLKNNYKPYMYSIDKIFNNANWLERETSEMYGILYYFKYDMRKLLLDYSKIENPLLKDFSSEGIQDVFYNFFENQVSINKSEVIEL</sequence>
<reference evidence="5" key="1">
    <citation type="submission" date="2017-10" db="EMBL/GenBank/DDBJ databases">
        <authorList>
            <person name="Banno H."/>
            <person name="Chua N.-H."/>
        </authorList>
    </citation>
    <scope>NUCLEOTIDE SEQUENCE</scope>
</reference>
<dbReference type="GO" id="GO:0016651">
    <property type="term" value="F:oxidoreductase activity, acting on NAD(P)H"/>
    <property type="evidence" value="ECO:0007669"/>
    <property type="project" value="InterPro"/>
</dbReference>
<keyword evidence="3" id="KW-1278">Translocase</keyword>
<proteinExistence type="inferred from homology"/>
<dbReference type="EMBL" id="MG272262">
    <property type="protein sequence ID" value="AXJ93358.1"/>
    <property type="molecule type" value="Genomic_DNA"/>
</dbReference>
<dbReference type="RefSeq" id="YP_009512666.1">
    <property type="nucleotide sequence ID" value="NC_039174.1"/>
</dbReference>
<dbReference type="GeneID" id="37625974"/>
<evidence type="ECO:0000259" key="4">
    <source>
        <dbReference type="Pfam" id="PF00329"/>
    </source>
</evidence>
<accession>A0A345WJW5</accession>